<keyword evidence="4 5" id="KW-0342">GTP-binding</keyword>
<evidence type="ECO:0000256" key="1">
    <source>
        <dbReference type="ARBA" id="ARBA00011356"/>
    </source>
</evidence>
<comment type="caution">
    <text evidence="6">The sequence shown here is derived from an EMBL/GenBank/DDBJ whole genome shotgun (WGS) entry which is preliminary data.</text>
</comment>
<evidence type="ECO:0000256" key="4">
    <source>
        <dbReference type="ARBA" id="ARBA00023134"/>
    </source>
</evidence>
<dbReference type="InterPro" id="IPR011025">
    <property type="entry name" value="GproteinA_insert"/>
</dbReference>
<proteinExistence type="predicted"/>
<dbReference type="EMBL" id="JBJKFK010000248">
    <property type="protein sequence ID" value="KAL3318401.1"/>
    <property type="molecule type" value="Genomic_DNA"/>
</dbReference>
<accession>A0ABD2QI47</accession>
<keyword evidence="2" id="KW-0479">Metal-binding</keyword>
<comment type="subunit">
    <text evidence="1">G proteins are composed of 3 units; alpha, beta and gamma. The alpha chain contains the guanine nucleotide binding site.</text>
</comment>
<protein>
    <submittedName>
        <fullName evidence="6">Guanine nucleotide-binding protein G(K) subunit alpha</fullName>
    </submittedName>
</protein>
<sequence length="115" mass="13100">MGCIQSINDKEAVTRSRQIDQELRRDGDNAAKCVKLLLLVQSLIAIIRAMGTLGIQFQDDTRKDDARLLFAKAREVETGIFPRQLAEVMQRLWLDDGLQACFKRSREYQLNDSAS</sequence>
<evidence type="ECO:0000313" key="6">
    <source>
        <dbReference type="EMBL" id="KAL3318401.1"/>
    </source>
</evidence>
<evidence type="ECO:0000313" key="7">
    <source>
        <dbReference type="Proteomes" id="UP001626550"/>
    </source>
</evidence>
<organism evidence="6 7">
    <name type="scientific">Cichlidogyrus casuarinus</name>
    <dbReference type="NCBI Taxonomy" id="1844966"/>
    <lineage>
        <taxon>Eukaryota</taxon>
        <taxon>Metazoa</taxon>
        <taxon>Spiralia</taxon>
        <taxon>Lophotrochozoa</taxon>
        <taxon>Platyhelminthes</taxon>
        <taxon>Monogenea</taxon>
        <taxon>Monopisthocotylea</taxon>
        <taxon>Dactylogyridea</taxon>
        <taxon>Ancyrocephalidae</taxon>
        <taxon>Cichlidogyrus</taxon>
    </lineage>
</organism>
<name>A0ABD2QI47_9PLAT</name>
<reference evidence="6 7" key="1">
    <citation type="submission" date="2024-11" db="EMBL/GenBank/DDBJ databases">
        <title>Adaptive evolution of stress response genes in parasites aligns with host niche diversity.</title>
        <authorList>
            <person name="Hahn C."/>
            <person name="Resl P."/>
        </authorList>
    </citation>
    <scope>NUCLEOTIDE SEQUENCE [LARGE SCALE GENOMIC DNA]</scope>
    <source>
        <strain evidence="6">EGGRZ-B1_66</strain>
        <tissue evidence="6">Body</tissue>
    </source>
</reference>
<evidence type="ECO:0000256" key="5">
    <source>
        <dbReference type="PIRSR" id="PIRSR601019-1"/>
    </source>
</evidence>
<keyword evidence="7" id="KW-1185">Reference proteome</keyword>
<dbReference type="Proteomes" id="UP001626550">
    <property type="component" value="Unassembled WGS sequence"/>
</dbReference>
<dbReference type="InterPro" id="IPR001019">
    <property type="entry name" value="Gprotein_alpha_su"/>
</dbReference>
<dbReference type="GO" id="GO:0046872">
    <property type="term" value="F:metal ion binding"/>
    <property type="evidence" value="ECO:0007669"/>
    <property type="project" value="UniProtKB-KW"/>
</dbReference>
<dbReference type="Gene3D" id="1.10.400.10">
    <property type="entry name" value="GI Alpha 1, domain 2-like"/>
    <property type="match status" value="1"/>
</dbReference>
<gene>
    <name evidence="6" type="primary">GNAI3</name>
    <name evidence="6" type="ORF">Ciccas_002940</name>
</gene>
<evidence type="ECO:0000256" key="2">
    <source>
        <dbReference type="ARBA" id="ARBA00022723"/>
    </source>
</evidence>
<dbReference type="PANTHER" id="PTHR10218:SF302">
    <property type="entry name" value="GUANINE NUCLEOTIDE-BINDING PROTEIN ALPHA-5 SUBUNIT"/>
    <property type="match status" value="1"/>
</dbReference>
<dbReference type="PANTHER" id="PTHR10218">
    <property type="entry name" value="GTP-BINDING PROTEIN ALPHA SUBUNIT"/>
    <property type="match status" value="1"/>
</dbReference>
<evidence type="ECO:0000256" key="3">
    <source>
        <dbReference type="ARBA" id="ARBA00022741"/>
    </source>
</evidence>
<keyword evidence="3 5" id="KW-0547">Nucleotide-binding</keyword>
<dbReference type="SUPFAM" id="SSF47895">
    <property type="entry name" value="Transducin (alpha subunit), insertion domain"/>
    <property type="match status" value="1"/>
</dbReference>
<dbReference type="AlphaFoldDB" id="A0ABD2QI47"/>
<dbReference type="GO" id="GO:0005525">
    <property type="term" value="F:GTP binding"/>
    <property type="evidence" value="ECO:0007669"/>
    <property type="project" value="UniProtKB-KW"/>
</dbReference>
<feature type="binding site" evidence="5">
    <location>
        <begin position="112"/>
        <end position="113"/>
    </location>
    <ligand>
        <name>GTP</name>
        <dbReference type="ChEBI" id="CHEBI:37565"/>
    </ligand>
</feature>